<gene>
    <name evidence="2" type="ORF">VW35_16035</name>
</gene>
<dbReference type="Proteomes" id="UP000033514">
    <property type="component" value="Unassembled WGS sequence"/>
</dbReference>
<reference evidence="2 3" key="1">
    <citation type="submission" date="2015-03" db="EMBL/GenBank/DDBJ databases">
        <authorList>
            <person name="Hassan Y.I."/>
            <person name="Lepp D."/>
            <person name="Zhou T."/>
        </authorList>
    </citation>
    <scope>NUCLEOTIDE SEQUENCE [LARGE SCALE GENOMIC DNA]</scope>
    <source>
        <strain evidence="2 3">GH2-10</strain>
    </source>
</reference>
<proteinExistence type="predicted"/>
<keyword evidence="1" id="KW-1133">Transmembrane helix</keyword>
<sequence length="64" mass="7061">MDIIWIAFALHLIVAGGIGFLIATIGRHRLPAPWNNPSFTVAISLCIGALITMATYQHWRIYPG</sequence>
<protein>
    <submittedName>
        <fullName evidence="2">Uncharacterized protein</fullName>
    </submittedName>
</protein>
<keyword evidence="1" id="KW-0472">Membrane</keyword>
<keyword evidence="3" id="KW-1185">Reference proteome</keyword>
<name>A0A0F5L3P7_9HYPH</name>
<evidence type="ECO:0000313" key="3">
    <source>
        <dbReference type="Proteomes" id="UP000033514"/>
    </source>
</evidence>
<dbReference type="RefSeq" id="WP_046144101.1">
    <property type="nucleotide sequence ID" value="NZ_LAJG01000034.1"/>
</dbReference>
<evidence type="ECO:0000256" key="1">
    <source>
        <dbReference type="SAM" id="Phobius"/>
    </source>
</evidence>
<keyword evidence="1" id="KW-0812">Transmembrane</keyword>
<comment type="caution">
    <text evidence="2">The sequence shown here is derived from an EMBL/GenBank/DDBJ whole genome shotgun (WGS) entry which is preliminary data.</text>
</comment>
<dbReference type="OrthoDB" id="7952536at2"/>
<feature type="transmembrane region" description="Helical" evidence="1">
    <location>
        <begin position="6"/>
        <end position="26"/>
    </location>
</feature>
<dbReference type="PATRIC" id="fig|361041.3.peg.2603"/>
<dbReference type="STRING" id="361041.VW35_16035"/>
<evidence type="ECO:0000313" key="2">
    <source>
        <dbReference type="EMBL" id="KKB76993.1"/>
    </source>
</evidence>
<dbReference type="AlphaFoldDB" id="A0A0F5L3P7"/>
<dbReference type="EMBL" id="LAJG01000034">
    <property type="protein sequence ID" value="KKB76993.1"/>
    <property type="molecule type" value="Genomic_DNA"/>
</dbReference>
<feature type="transmembrane region" description="Helical" evidence="1">
    <location>
        <begin position="38"/>
        <end position="59"/>
    </location>
</feature>
<accession>A0A0F5L3P7</accession>
<organism evidence="2 3">
    <name type="scientific">Devosia soli</name>
    <dbReference type="NCBI Taxonomy" id="361041"/>
    <lineage>
        <taxon>Bacteria</taxon>
        <taxon>Pseudomonadati</taxon>
        <taxon>Pseudomonadota</taxon>
        <taxon>Alphaproteobacteria</taxon>
        <taxon>Hyphomicrobiales</taxon>
        <taxon>Devosiaceae</taxon>
        <taxon>Devosia</taxon>
    </lineage>
</organism>